<organism evidence="4 5">
    <name type="scientific">Chryseobacterium oryctis</name>
    <dbReference type="NCBI Taxonomy" id="2952618"/>
    <lineage>
        <taxon>Bacteria</taxon>
        <taxon>Pseudomonadati</taxon>
        <taxon>Bacteroidota</taxon>
        <taxon>Flavobacteriia</taxon>
        <taxon>Flavobacteriales</taxon>
        <taxon>Weeksellaceae</taxon>
        <taxon>Chryseobacterium group</taxon>
        <taxon>Chryseobacterium</taxon>
    </lineage>
</organism>
<dbReference type="PROSITE" id="PS51186">
    <property type="entry name" value="GNAT"/>
    <property type="match status" value="1"/>
</dbReference>
<gene>
    <name evidence="4" type="ORF">OH806_15740</name>
</gene>
<dbReference type="InterPro" id="IPR050832">
    <property type="entry name" value="Bact_Acetyltransf"/>
</dbReference>
<evidence type="ECO:0000256" key="2">
    <source>
        <dbReference type="ARBA" id="ARBA00023315"/>
    </source>
</evidence>
<evidence type="ECO:0000256" key="1">
    <source>
        <dbReference type="ARBA" id="ARBA00022679"/>
    </source>
</evidence>
<keyword evidence="5" id="KW-1185">Reference proteome</keyword>
<dbReference type="CDD" id="cd04301">
    <property type="entry name" value="NAT_SF"/>
    <property type="match status" value="1"/>
</dbReference>
<comment type="caution">
    <text evidence="4">The sequence shown here is derived from an EMBL/GenBank/DDBJ whole genome shotgun (WGS) entry which is preliminary data.</text>
</comment>
<protein>
    <submittedName>
        <fullName evidence="4">GNAT family N-acetyltransferase</fullName>
    </submittedName>
</protein>
<dbReference type="InterPro" id="IPR016181">
    <property type="entry name" value="Acyl_CoA_acyltransferase"/>
</dbReference>
<dbReference type="EMBL" id="JAPDHV010000009">
    <property type="protein sequence ID" value="MCW3162725.1"/>
    <property type="molecule type" value="Genomic_DNA"/>
</dbReference>
<dbReference type="Gene3D" id="3.40.630.30">
    <property type="match status" value="1"/>
</dbReference>
<name>A0ABT3HSG4_9FLAO</name>
<reference evidence="4" key="1">
    <citation type="submission" date="2022-10" db="EMBL/GenBank/DDBJ databases">
        <title>Chryseobacterium babae sp. nov. isolated from the gut of the beetle Oryctes rhinoceros, and Chryseobacterium kimseyorum sp. nov., isolated from a stick insect rearing cage.</title>
        <authorList>
            <person name="Shelomi M."/>
            <person name="Han C.-J."/>
            <person name="Chen W.-M."/>
            <person name="Chen H.-K."/>
            <person name="Liaw S.-J."/>
            <person name="Muhle E."/>
            <person name="Clermont D."/>
        </authorList>
    </citation>
    <scope>NUCLEOTIDE SEQUENCE</scope>
    <source>
        <strain evidence="4">WLa1L2M3</strain>
    </source>
</reference>
<dbReference type="InterPro" id="IPR000182">
    <property type="entry name" value="GNAT_dom"/>
</dbReference>
<keyword evidence="1" id="KW-0808">Transferase</keyword>
<dbReference type="PANTHER" id="PTHR43877">
    <property type="entry name" value="AMINOALKYLPHOSPHONATE N-ACETYLTRANSFERASE-RELATED-RELATED"/>
    <property type="match status" value="1"/>
</dbReference>
<dbReference type="Pfam" id="PF00583">
    <property type="entry name" value="Acetyltransf_1"/>
    <property type="match status" value="1"/>
</dbReference>
<dbReference type="Proteomes" id="UP001163719">
    <property type="component" value="Unassembled WGS sequence"/>
</dbReference>
<accession>A0ABT3HSG4</accession>
<evidence type="ECO:0000259" key="3">
    <source>
        <dbReference type="PROSITE" id="PS51186"/>
    </source>
</evidence>
<keyword evidence="2" id="KW-0012">Acyltransferase</keyword>
<sequence>MIIKRTDSSDIDFQKLVRLLDAELAIRNGEDNSFFEQFNKIDLIKNCVIIYIVDIPVACGAFKEFNNDSVEIKRMFTNPEFRRKGLATKILEELEIWAKQLGYEKAVLETLAEENEAVFVYQKNGYKRIPNYGQYVGIDKSACFEKVL</sequence>
<dbReference type="SUPFAM" id="SSF55729">
    <property type="entry name" value="Acyl-CoA N-acyltransferases (Nat)"/>
    <property type="match status" value="1"/>
</dbReference>
<evidence type="ECO:0000313" key="4">
    <source>
        <dbReference type="EMBL" id="MCW3162725.1"/>
    </source>
</evidence>
<proteinExistence type="predicted"/>
<dbReference type="RefSeq" id="WP_264744640.1">
    <property type="nucleotide sequence ID" value="NZ_JAPDHV010000009.1"/>
</dbReference>
<feature type="domain" description="N-acetyltransferase" evidence="3">
    <location>
        <begin position="1"/>
        <end position="148"/>
    </location>
</feature>
<dbReference type="PANTHER" id="PTHR43877:SF2">
    <property type="entry name" value="AMINOALKYLPHOSPHONATE N-ACETYLTRANSFERASE-RELATED"/>
    <property type="match status" value="1"/>
</dbReference>
<evidence type="ECO:0000313" key="5">
    <source>
        <dbReference type="Proteomes" id="UP001163719"/>
    </source>
</evidence>